<evidence type="ECO:0000256" key="7">
    <source>
        <dbReference type="ARBA" id="ARBA00023136"/>
    </source>
</evidence>
<dbReference type="SMART" id="SM01207">
    <property type="entry name" value="G3P_acyltransf"/>
    <property type="match status" value="1"/>
</dbReference>
<evidence type="ECO:0000256" key="5">
    <source>
        <dbReference type="ARBA" id="ARBA00022989"/>
    </source>
</evidence>
<organism evidence="11">
    <name type="scientific">Candidatus Fermentithermobacillus carboniphilus</name>
    <dbReference type="NCBI Taxonomy" id="3085328"/>
    <lineage>
        <taxon>Bacteria</taxon>
        <taxon>Bacillati</taxon>
        <taxon>Bacillota</taxon>
        <taxon>Candidatus Fermentithermobacillia</taxon>
        <taxon>Candidatus Fermentithermobacillales</taxon>
        <taxon>Candidatus Fermentithermobacillaceae</taxon>
        <taxon>Candidatus Fermentithermobacillus</taxon>
    </lineage>
</organism>
<feature type="transmembrane region" description="Helical" evidence="10">
    <location>
        <begin position="143"/>
        <end position="161"/>
    </location>
</feature>
<dbReference type="NCBIfam" id="TIGR00023">
    <property type="entry name" value="glycerol-3-phosphate 1-O-acyltransferase PlsY"/>
    <property type="match status" value="1"/>
</dbReference>
<sequence length="212" mass="22407">MNGDFFAFLVVFGVSYLLGSIPFGFLVARMVGIDNIMAHGSGNIGATNVFRVLGPAYAVPVLALDAGKGALAAYLGLRYLNLGEPGAFLAGLFAIAGHNWSIFLKFRGGKGVATSAGVAIVAFPELLLVGITVFAFVVLLTKYVSLGSLLAVWVAFVYSLVTGKDVFERIAVLFIAVLVTYRHRSNISRLLSGTESKLGQKSGVKKSEGRRG</sequence>
<keyword evidence="8 10" id="KW-0594">Phospholipid biosynthesis</keyword>
<dbReference type="EMBL" id="CP062796">
    <property type="protein sequence ID" value="QUL98864.1"/>
    <property type="molecule type" value="Genomic_DNA"/>
</dbReference>
<dbReference type="GO" id="GO:0043772">
    <property type="term" value="F:acyl-phosphate glycerol-3-phosphate acyltransferase activity"/>
    <property type="evidence" value="ECO:0007669"/>
    <property type="project" value="UniProtKB-UniRule"/>
</dbReference>
<feature type="transmembrane region" description="Helical" evidence="10">
    <location>
        <begin position="6"/>
        <end position="28"/>
    </location>
</feature>
<keyword evidence="6 10" id="KW-0443">Lipid metabolism</keyword>
<reference evidence="11" key="2">
    <citation type="journal article" date="2023" name="Biology">
        <title>Prokaryotic Life Associated with Coal-Fire Gas Vents Revealed by Metagenomics.</title>
        <authorList>
            <person name="Kadnikov V.V."/>
            <person name="Mardanov A.V."/>
            <person name="Beletsky A.V."/>
            <person name="Karnachuk O.V."/>
            <person name="Ravin N.V."/>
        </authorList>
    </citation>
    <scope>NUCLEOTIDE SEQUENCE</scope>
    <source>
        <strain evidence="11">Bu02</strain>
    </source>
</reference>
<keyword evidence="11" id="KW-0012">Acyltransferase</keyword>
<evidence type="ECO:0000256" key="8">
    <source>
        <dbReference type="ARBA" id="ARBA00023209"/>
    </source>
</evidence>
<accession>A0AAT9LDU4</accession>
<feature type="transmembrane region" description="Helical" evidence="10">
    <location>
        <begin position="87"/>
        <end position="104"/>
    </location>
</feature>
<protein>
    <recommendedName>
        <fullName evidence="10">Glycerol-3-phosphate acyltransferase</fullName>
    </recommendedName>
    <alternativeName>
        <fullName evidence="10">Acyl-PO4 G3P acyltransferase</fullName>
    </alternativeName>
    <alternativeName>
        <fullName evidence="10">Acyl-phosphate--glycerol-3-phosphate acyltransferase</fullName>
    </alternativeName>
    <alternativeName>
        <fullName evidence="10">G3P acyltransferase</fullName>
        <shortName evidence="10">GPAT</shortName>
        <ecNumber evidence="10">2.3.1.275</ecNumber>
    </alternativeName>
    <alternativeName>
        <fullName evidence="10">Lysophosphatidic acid synthase</fullName>
        <shortName evidence="10">LPA synthase</shortName>
    </alternativeName>
</protein>
<dbReference type="KEGG" id="fcz:IMF26_01955"/>
<dbReference type="Pfam" id="PF02660">
    <property type="entry name" value="G3P_acyltransf"/>
    <property type="match status" value="1"/>
</dbReference>
<feature type="transmembrane region" description="Helical" evidence="10">
    <location>
        <begin position="49"/>
        <end position="75"/>
    </location>
</feature>
<dbReference type="AlphaFoldDB" id="A0AAT9LDU4"/>
<gene>
    <name evidence="10 11" type="primary">plsY</name>
    <name evidence="11" type="ORF">IMF26_01955</name>
</gene>
<evidence type="ECO:0000256" key="6">
    <source>
        <dbReference type="ARBA" id="ARBA00023098"/>
    </source>
</evidence>
<comment type="catalytic activity">
    <reaction evidence="10">
        <text>an acyl phosphate + sn-glycerol 3-phosphate = a 1-acyl-sn-glycero-3-phosphate + phosphate</text>
        <dbReference type="Rhea" id="RHEA:34075"/>
        <dbReference type="ChEBI" id="CHEBI:43474"/>
        <dbReference type="ChEBI" id="CHEBI:57597"/>
        <dbReference type="ChEBI" id="CHEBI:57970"/>
        <dbReference type="ChEBI" id="CHEBI:59918"/>
        <dbReference type="EC" id="2.3.1.275"/>
    </reaction>
</comment>
<keyword evidence="2 10" id="KW-0444">Lipid biosynthesis</keyword>
<reference evidence="11" key="1">
    <citation type="submission" date="2020-10" db="EMBL/GenBank/DDBJ databases">
        <authorList>
            <person name="Kadnikov V."/>
            <person name="Beletsky A.V."/>
            <person name="Mardanov A.V."/>
            <person name="Karnachuk O.V."/>
            <person name="Ravin N.V."/>
        </authorList>
    </citation>
    <scope>NUCLEOTIDE SEQUENCE</scope>
    <source>
        <strain evidence="11">Bu02</strain>
    </source>
</reference>
<evidence type="ECO:0000256" key="10">
    <source>
        <dbReference type="HAMAP-Rule" id="MF_01043"/>
    </source>
</evidence>
<comment type="similarity">
    <text evidence="10">Belongs to the PlsY family.</text>
</comment>
<keyword evidence="1 10" id="KW-1003">Cell membrane</keyword>
<comment type="subunit">
    <text evidence="10">Probably interacts with PlsX.</text>
</comment>
<evidence type="ECO:0000256" key="4">
    <source>
        <dbReference type="ARBA" id="ARBA00022692"/>
    </source>
</evidence>
<proteinExistence type="inferred from homology"/>
<dbReference type="InterPro" id="IPR003811">
    <property type="entry name" value="G3P_acylTferase_PlsY"/>
</dbReference>
<dbReference type="PANTHER" id="PTHR30309:SF0">
    <property type="entry name" value="GLYCEROL-3-PHOSPHATE ACYLTRANSFERASE-RELATED"/>
    <property type="match status" value="1"/>
</dbReference>
<comment type="subcellular location">
    <subcellularLocation>
        <location evidence="10">Cell membrane</location>
        <topology evidence="10">Multi-pass membrane protein</topology>
    </subcellularLocation>
</comment>
<keyword evidence="7 10" id="KW-0472">Membrane</keyword>
<evidence type="ECO:0000256" key="3">
    <source>
        <dbReference type="ARBA" id="ARBA00022679"/>
    </source>
</evidence>
<keyword evidence="3 10" id="KW-0808">Transferase</keyword>
<dbReference type="GO" id="GO:0008654">
    <property type="term" value="P:phospholipid biosynthetic process"/>
    <property type="evidence" value="ECO:0007669"/>
    <property type="project" value="UniProtKB-UniRule"/>
</dbReference>
<dbReference type="PANTHER" id="PTHR30309">
    <property type="entry name" value="INNER MEMBRANE PROTEIN YGIH"/>
    <property type="match status" value="1"/>
</dbReference>
<feature type="transmembrane region" description="Helical" evidence="10">
    <location>
        <begin position="116"/>
        <end position="137"/>
    </location>
</feature>
<dbReference type="GO" id="GO:0005886">
    <property type="term" value="C:plasma membrane"/>
    <property type="evidence" value="ECO:0007669"/>
    <property type="project" value="UniProtKB-SubCell"/>
</dbReference>
<evidence type="ECO:0000313" key="11">
    <source>
        <dbReference type="EMBL" id="QUL98864.1"/>
    </source>
</evidence>
<dbReference type="EC" id="2.3.1.275" evidence="10"/>
<keyword evidence="5 10" id="KW-1133">Transmembrane helix</keyword>
<evidence type="ECO:0000256" key="9">
    <source>
        <dbReference type="ARBA" id="ARBA00023264"/>
    </source>
</evidence>
<comment type="pathway">
    <text evidence="10">Lipid metabolism; phospholipid metabolism.</text>
</comment>
<dbReference type="HAMAP" id="MF_01043">
    <property type="entry name" value="PlsY"/>
    <property type="match status" value="1"/>
</dbReference>
<comment type="function">
    <text evidence="10">Catalyzes the transfer of an acyl group from acyl-phosphate (acyl-PO(4)) to glycerol-3-phosphate (G3P) to form lysophosphatidic acid (LPA). This enzyme utilizes acyl-phosphate as fatty acyl donor, but not acyl-CoA or acyl-ACP.</text>
</comment>
<evidence type="ECO:0000256" key="2">
    <source>
        <dbReference type="ARBA" id="ARBA00022516"/>
    </source>
</evidence>
<name>A0AAT9LDU4_9FIRM</name>
<keyword evidence="9 10" id="KW-1208">Phospholipid metabolism</keyword>
<keyword evidence="4 10" id="KW-0812">Transmembrane</keyword>
<evidence type="ECO:0000256" key="1">
    <source>
        <dbReference type="ARBA" id="ARBA00022475"/>
    </source>
</evidence>